<dbReference type="InterPro" id="IPR049514">
    <property type="entry name" value="Fic-like_C"/>
</dbReference>
<gene>
    <name evidence="2" type="ORF">H8E19_09105</name>
</gene>
<evidence type="ECO:0000313" key="3">
    <source>
        <dbReference type="Proteomes" id="UP000650524"/>
    </source>
</evidence>
<name>A0A8J6N002_9DELT</name>
<protein>
    <recommendedName>
        <fullName evidence="1">Filamentation induced by cAMP protein Fic-like C-terminal domain-containing protein</fullName>
    </recommendedName>
</protein>
<dbReference type="AlphaFoldDB" id="A0A8J6N002"/>
<feature type="domain" description="Filamentation induced by cAMP protein Fic-like C-terminal" evidence="1">
    <location>
        <begin position="53"/>
        <end position="111"/>
    </location>
</feature>
<evidence type="ECO:0000259" key="1">
    <source>
        <dbReference type="Pfam" id="PF21247"/>
    </source>
</evidence>
<dbReference type="Pfam" id="PF21247">
    <property type="entry name" value="Fic-like_C"/>
    <property type="match status" value="1"/>
</dbReference>
<organism evidence="2 3">
    <name type="scientific">Candidatus Desulfacyla euxinica</name>
    <dbReference type="NCBI Taxonomy" id="2841693"/>
    <lineage>
        <taxon>Bacteria</taxon>
        <taxon>Deltaproteobacteria</taxon>
        <taxon>Candidatus Desulfacyla</taxon>
    </lineage>
</organism>
<reference evidence="2 3" key="1">
    <citation type="submission" date="2020-08" db="EMBL/GenBank/DDBJ databases">
        <title>Bridging the membrane lipid divide: bacteria of the FCB group superphylum have the potential to synthesize archaeal ether lipids.</title>
        <authorList>
            <person name="Villanueva L."/>
            <person name="Von Meijenfeldt F.A.B."/>
            <person name="Westbye A.B."/>
            <person name="Yadav S."/>
            <person name="Hopmans E.C."/>
            <person name="Dutilh B.E."/>
            <person name="Sinninghe Damste J.S."/>
        </authorList>
    </citation>
    <scope>NUCLEOTIDE SEQUENCE [LARGE SCALE GENOMIC DNA]</scope>
    <source>
        <strain evidence="2">NIOZ-UU27</strain>
    </source>
</reference>
<evidence type="ECO:0000313" key="2">
    <source>
        <dbReference type="EMBL" id="MBC8177551.1"/>
    </source>
</evidence>
<proteinExistence type="predicted"/>
<sequence>MIVKYPDSQIYEEAPELRPASEAPVIAEVRAQVEARVEAHEAQVDITTVEKTILGSCKDRPKTGQEILAASGYSTRTGNFKRSLEKMLSLGFIEMTIPDKPWSSKQKYRLTDAALVAMTLMIAESRPEEKDVLVRIVMHLLCEKSRI</sequence>
<comment type="caution">
    <text evidence="2">The sequence shown here is derived from an EMBL/GenBank/DDBJ whole genome shotgun (WGS) entry which is preliminary data.</text>
</comment>
<accession>A0A8J6N002</accession>
<dbReference type="EMBL" id="JACNJD010000217">
    <property type="protein sequence ID" value="MBC8177551.1"/>
    <property type="molecule type" value="Genomic_DNA"/>
</dbReference>
<dbReference type="Proteomes" id="UP000650524">
    <property type="component" value="Unassembled WGS sequence"/>
</dbReference>